<feature type="transmembrane region" description="Helical" evidence="7">
    <location>
        <begin position="19"/>
        <end position="44"/>
    </location>
</feature>
<comment type="subcellular location">
    <subcellularLocation>
        <location evidence="1">Membrane</location>
        <topology evidence="1">Multi-pass membrane protein</topology>
    </subcellularLocation>
</comment>
<dbReference type="CDD" id="cd13958">
    <property type="entry name" value="PT_UbiA_chlorophyll"/>
    <property type="match status" value="1"/>
</dbReference>
<evidence type="ECO:0000256" key="1">
    <source>
        <dbReference type="ARBA" id="ARBA00004141"/>
    </source>
</evidence>
<sequence length="278" mass="30066">MWAFACGVVSSGVALQERWWLIIVGVILAGPLICGTSQAVNDWFDRHVDKINEPNRPIPSGRIPGRWGLYIAIIWTILSLLVATLLGFWGFLAALFGMILAWAYSAPPTRLKRNGWYGNSAVAICYEGVPWFTGAVVMTVGTAAAGFPDWRIVAVALLYSVGAHGIMTLNDFKSVEGDTRMGLGSLPVQLGVDRAARLACWVMALPQVVVIALLFSWGALWHALAITVLLAVQGGLMLRLLKQPKELAPWYNATGVTLYVSGMMITAFALGSMNLMAS</sequence>
<dbReference type="InterPro" id="IPR006372">
    <property type="entry name" value="Chl_synth"/>
</dbReference>
<dbReference type="Pfam" id="PF01040">
    <property type="entry name" value="UbiA"/>
    <property type="match status" value="1"/>
</dbReference>
<evidence type="ECO:0000256" key="4">
    <source>
        <dbReference type="ARBA" id="ARBA00022989"/>
    </source>
</evidence>
<protein>
    <submittedName>
        <fullName evidence="8">Chlorophyll synthase</fullName>
    </submittedName>
</protein>
<dbReference type="GO" id="GO:0016765">
    <property type="term" value="F:transferase activity, transferring alkyl or aryl (other than methyl) groups"/>
    <property type="evidence" value="ECO:0007669"/>
    <property type="project" value="InterPro"/>
</dbReference>
<evidence type="ECO:0000256" key="3">
    <source>
        <dbReference type="ARBA" id="ARBA00022692"/>
    </source>
</evidence>
<dbReference type="NCBIfam" id="NF005742">
    <property type="entry name" value="PRK07566.1"/>
    <property type="match status" value="1"/>
</dbReference>
<feature type="transmembrane region" description="Helical" evidence="7">
    <location>
        <begin position="65"/>
        <end position="82"/>
    </location>
</feature>
<dbReference type="InterPro" id="IPR050475">
    <property type="entry name" value="Prenyltransferase_related"/>
</dbReference>
<dbReference type="InterPro" id="IPR000537">
    <property type="entry name" value="UbiA_prenyltransferase"/>
</dbReference>
<reference evidence="8 9" key="1">
    <citation type="submission" date="2016-10" db="EMBL/GenBank/DDBJ databases">
        <authorList>
            <person name="de Groot N.N."/>
        </authorList>
    </citation>
    <scope>NUCLEOTIDE SEQUENCE [LARGE SCALE GENOMIC DNA]</scope>
    <source>
        <strain evidence="8 9">B7-7</strain>
    </source>
</reference>
<evidence type="ECO:0000256" key="7">
    <source>
        <dbReference type="SAM" id="Phobius"/>
    </source>
</evidence>
<feature type="transmembrane region" description="Helical" evidence="7">
    <location>
        <begin position="223"/>
        <end position="241"/>
    </location>
</feature>
<dbReference type="STRING" id="867345.SAMN05421693_11139"/>
<accession>A0A1H9BWT7</accession>
<feature type="transmembrane region" description="Helical" evidence="7">
    <location>
        <begin position="198"/>
        <end position="217"/>
    </location>
</feature>
<keyword evidence="2" id="KW-1003">Cell membrane</keyword>
<dbReference type="InterPro" id="IPR044878">
    <property type="entry name" value="UbiA_sf"/>
</dbReference>
<dbReference type="Proteomes" id="UP000199496">
    <property type="component" value="Unassembled WGS sequence"/>
</dbReference>
<dbReference type="GO" id="GO:0015995">
    <property type="term" value="P:chlorophyll biosynthetic process"/>
    <property type="evidence" value="ECO:0007669"/>
    <property type="project" value="UniProtKB-KW"/>
</dbReference>
<dbReference type="AlphaFoldDB" id="A0A1H9BWT7"/>
<dbReference type="PANTHER" id="PTHR42723">
    <property type="entry name" value="CHLOROPHYLL SYNTHASE"/>
    <property type="match status" value="1"/>
</dbReference>
<dbReference type="PANTHER" id="PTHR42723:SF1">
    <property type="entry name" value="CHLOROPHYLL SYNTHASE, CHLOROPLASTIC"/>
    <property type="match status" value="1"/>
</dbReference>
<keyword evidence="3 7" id="KW-0812">Transmembrane</keyword>
<keyword evidence="6" id="KW-0149">Chlorophyll biosynthesis</keyword>
<evidence type="ECO:0000313" key="9">
    <source>
        <dbReference type="Proteomes" id="UP000199496"/>
    </source>
</evidence>
<gene>
    <name evidence="8" type="ORF">SAMN05421693_11139</name>
</gene>
<keyword evidence="9" id="KW-1185">Reference proteome</keyword>
<dbReference type="NCBIfam" id="TIGR01476">
    <property type="entry name" value="chlor_syn_BchG"/>
    <property type="match status" value="1"/>
</dbReference>
<keyword evidence="5 7" id="KW-0472">Membrane</keyword>
<dbReference type="EMBL" id="FOFO01000011">
    <property type="protein sequence ID" value="SEP93412.1"/>
    <property type="molecule type" value="Genomic_DNA"/>
</dbReference>
<evidence type="ECO:0000256" key="5">
    <source>
        <dbReference type="ARBA" id="ARBA00023136"/>
    </source>
</evidence>
<evidence type="ECO:0000256" key="2">
    <source>
        <dbReference type="ARBA" id="ARBA00022475"/>
    </source>
</evidence>
<name>A0A1H9BWT7_9GAMM</name>
<organism evidence="8 9">
    <name type="scientific">Ectothiorhodospira magna</name>
    <dbReference type="NCBI Taxonomy" id="867345"/>
    <lineage>
        <taxon>Bacteria</taxon>
        <taxon>Pseudomonadati</taxon>
        <taxon>Pseudomonadota</taxon>
        <taxon>Gammaproteobacteria</taxon>
        <taxon>Chromatiales</taxon>
        <taxon>Ectothiorhodospiraceae</taxon>
        <taxon>Ectothiorhodospira</taxon>
    </lineage>
</organism>
<proteinExistence type="predicted"/>
<keyword evidence="4 7" id="KW-1133">Transmembrane helix</keyword>
<evidence type="ECO:0000256" key="6">
    <source>
        <dbReference type="ARBA" id="ARBA00023171"/>
    </source>
</evidence>
<dbReference type="Gene3D" id="1.10.357.140">
    <property type="entry name" value="UbiA prenyltransferase"/>
    <property type="match status" value="1"/>
</dbReference>
<feature type="transmembrane region" description="Helical" evidence="7">
    <location>
        <begin position="253"/>
        <end position="277"/>
    </location>
</feature>
<dbReference type="GO" id="GO:0016020">
    <property type="term" value="C:membrane"/>
    <property type="evidence" value="ECO:0007669"/>
    <property type="project" value="UniProtKB-SubCell"/>
</dbReference>
<evidence type="ECO:0000313" key="8">
    <source>
        <dbReference type="EMBL" id="SEP93412.1"/>
    </source>
</evidence>